<evidence type="ECO:0000256" key="2">
    <source>
        <dbReference type="ARBA" id="ARBA00022553"/>
    </source>
</evidence>
<comment type="caution">
    <text evidence="4">The sequence shown here is derived from an EMBL/GenBank/DDBJ whole genome shotgun (WGS) entry which is preliminary data.</text>
</comment>
<evidence type="ECO:0000256" key="1">
    <source>
        <dbReference type="ARBA" id="ARBA00022450"/>
    </source>
</evidence>
<dbReference type="PROSITE" id="PS50075">
    <property type="entry name" value="CARRIER"/>
    <property type="match status" value="1"/>
</dbReference>
<dbReference type="Gene3D" id="1.10.1200.10">
    <property type="entry name" value="ACP-like"/>
    <property type="match status" value="1"/>
</dbReference>
<dbReference type="Gene3D" id="1.25.40.10">
    <property type="entry name" value="Tetratricopeptide repeat domain"/>
    <property type="match status" value="1"/>
</dbReference>
<accession>A0ABP0Q743</accession>
<dbReference type="Proteomes" id="UP001642484">
    <property type="component" value="Unassembled WGS sequence"/>
</dbReference>
<organism evidence="4 5">
    <name type="scientific">Durusdinium trenchii</name>
    <dbReference type="NCBI Taxonomy" id="1381693"/>
    <lineage>
        <taxon>Eukaryota</taxon>
        <taxon>Sar</taxon>
        <taxon>Alveolata</taxon>
        <taxon>Dinophyceae</taxon>
        <taxon>Suessiales</taxon>
        <taxon>Symbiodiniaceae</taxon>
        <taxon>Durusdinium</taxon>
    </lineage>
</organism>
<sequence length="1023" mass="114675">MLQTTVTLDRTKRDLTLKDQVYNVHIPKSAGSSFALDAQEILRPLHLISQEGCLSLHQSNPQLKGAITMLRDPRAHVLSQYKMCRSQWVSEFRTAVRQPLSGESGGVEGVERWRTVAPVGRNEEWSCGTGGERRLGVTAPLRELGGRLGTAPGRVLARRPLGRQHESGTEARAVTALAAFAKGDACRGGDDFTPSNELSGATMELKIRESRATCRVVHGNGWSMAPGLWKWRYGGILGTRLRMEDWPQLDGGGTVWHFTKVPFQRLVLSRVGVWGGFTSWIELCYSTERRYQSSLCLLHWRVNQTLPSYCDCMDKQSWQSFQGHTENQTNSTYHGEAKLSQLSRKVLKEIDALTATDRFLYDFAWRRFVRDCDMVFQQSGKQILPPERPPALLRHFREWSTALRTQVQRHWSSRAESLSVRRIGRLMWVMSPEALRCLSDAQNIYRDLQLWSCEGHYAVELHMARLYLESERPHEAASIAEEALVLIQDLGDLHSEYLAYGLLCCAILDDESTGDRRLRAEGRAKEAVERFKIQGKRPHALALSLLAGVLGETSSTLEARTKVEEALRLSRDLEDMDLEAHLLLRLSSLLASENDDETLKALEGVIALCQRLPEKAELIASARYLSVSLLLRMFDPMDSLREASQARAFFAEEKDLYREALTLVAIASVCFSRKDLSEAKESLALARELFRDASDPRGEVLALSTLAEMHQAENEIPEALEVLQRARAVAQEAGWKEEEVRLLVEIANLQRAENVKLSARTAREGLRIAKHAKMLEGQVQLLMQCVQCNLILASSSCSRNLWEETRRLADDAVMLTSGISAGWRRRLHGLALYWQAHSVALKDRPSLWGVGCELCRDTQNLGLEAHVQLLEAQIQLPNDKGKAVELLRPAMATFKKLGDLNGSQMAEEVLQRATAVPVARPVEPTSTSDVAALTGMPEQVVSKKLERHSVRSLIMDLAKDAVASEDQLFDDSVLMDMGMDSLTSVAFRNDLSNRFQLDLPASLIFEYPSVGELTKLVVSMSEQ</sequence>
<name>A0ABP0Q743_9DINO</name>
<evidence type="ECO:0000313" key="4">
    <source>
        <dbReference type="EMBL" id="CAK9084058.1"/>
    </source>
</evidence>
<dbReference type="SMART" id="SM00823">
    <property type="entry name" value="PKS_PP"/>
    <property type="match status" value="1"/>
</dbReference>
<reference evidence="4 5" key="1">
    <citation type="submission" date="2024-02" db="EMBL/GenBank/DDBJ databases">
        <authorList>
            <person name="Chen Y."/>
            <person name="Shah S."/>
            <person name="Dougan E. K."/>
            <person name="Thang M."/>
            <person name="Chan C."/>
        </authorList>
    </citation>
    <scope>NUCLEOTIDE SEQUENCE [LARGE SCALE GENOMIC DNA]</scope>
</reference>
<keyword evidence="2" id="KW-0597">Phosphoprotein</keyword>
<evidence type="ECO:0000313" key="5">
    <source>
        <dbReference type="Proteomes" id="UP001642484"/>
    </source>
</evidence>
<keyword evidence="1" id="KW-0596">Phosphopantetheine</keyword>
<dbReference type="EMBL" id="CAXAMN010024139">
    <property type="protein sequence ID" value="CAK9084058.1"/>
    <property type="molecule type" value="Genomic_DNA"/>
</dbReference>
<dbReference type="SMART" id="SM01294">
    <property type="entry name" value="PKS_PP_betabranch"/>
    <property type="match status" value="1"/>
</dbReference>
<dbReference type="InterPro" id="IPR020806">
    <property type="entry name" value="PKS_PP-bd"/>
</dbReference>
<dbReference type="InterPro" id="IPR036736">
    <property type="entry name" value="ACP-like_sf"/>
</dbReference>
<gene>
    <name evidence="4" type="ORF">CCMP2556_LOCUS40923</name>
</gene>
<dbReference type="SUPFAM" id="SSF48452">
    <property type="entry name" value="TPR-like"/>
    <property type="match status" value="1"/>
</dbReference>
<proteinExistence type="predicted"/>
<protein>
    <recommendedName>
        <fullName evidence="3">Carrier domain-containing protein</fullName>
    </recommendedName>
</protein>
<dbReference type="SUPFAM" id="SSF47336">
    <property type="entry name" value="ACP-like"/>
    <property type="match status" value="1"/>
</dbReference>
<keyword evidence="5" id="KW-1185">Reference proteome</keyword>
<evidence type="ECO:0000259" key="3">
    <source>
        <dbReference type="PROSITE" id="PS50075"/>
    </source>
</evidence>
<dbReference type="InterPro" id="IPR009081">
    <property type="entry name" value="PP-bd_ACP"/>
</dbReference>
<dbReference type="Pfam" id="PF00550">
    <property type="entry name" value="PP-binding"/>
    <property type="match status" value="1"/>
</dbReference>
<dbReference type="InterPro" id="IPR011990">
    <property type="entry name" value="TPR-like_helical_dom_sf"/>
</dbReference>
<feature type="domain" description="Carrier" evidence="3">
    <location>
        <begin position="941"/>
        <end position="1021"/>
    </location>
</feature>